<evidence type="ECO:0000256" key="2">
    <source>
        <dbReference type="ARBA" id="ARBA00022729"/>
    </source>
</evidence>
<keyword evidence="3" id="KW-0560">Oxidoreductase</keyword>
<evidence type="ECO:0000313" key="8">
    <source>
        <dbReference type="EMBL" id="KKS56752.1"/>
    </source>
</evidence>
<dbReference type="PROSITE" id="PS51352">
    <property type="entry name" value="THIOREDOXIN_2"/>
    <property type="match status" value="1"/>
</dbReference>
<dbReference type="Proteomes" id="UP000034837">
    <property type="component" value="Unassembled WGS sequence"/>
</dbReference>
<accession>A0A0G1A6T7</accession>
<protein>
    <submittedName>
        <fullName evidence="8">DSBA oxidoreductase</fullName>
    </submittedName>
</protein>
<comment type="caution">
    <text evidence="8">The sequence shown here is derived from an EMBL/GenBank/DDBJ whole genome shotgun (WGS) entry which is preliminary data.</text>
</comment>
<keyword evidence="2" id="KW-0732">Signal</keyword>
<reference evidence="8 9" key="1">
    <citation type="journal article" date="2015" name="Nature">
        <title>rRNA introns, odd ribosomes, and small enigmatic genomes across a large radiation of phyla.</title>
        <authorList>
            <person name="Brown C.T."/>
            <person name="Hug L.A."/>
            <person name="Thomas B.C."/>
            <person name="Sharon I."/>
            <person name="Castelle C.J."/>
            <person name="Singh A."/>
            <person name="Wilkins M.J."/>
            <person name="Williams K.H."/>
            <person name="Banfield J.F."/>
        </authorList>
    </citation>
    <scope>NUCLEOTIDE SEQUENCE [LARGE SCALE GENOMIC DNA]</scope>
</reference>
<dbReference type="PANTHER" id="PTHR13887:SF14">
    <property type="entry name" value="DISULFIDE BOND FORMATION PROTEIN D"/>
    <property type="match status" value="1"/>
</dbReference>
<feature type="domain" description="Thioredoxin" evidence="7">
    <location>
        <begin position="38"/>
        <end position="218"/>
    </location>
</feature>
<name>A0A0G1A6T7_9BACT</name>
<dbReference type="InterPro" id="IPR012336">
    <property type="entry name" value="Thioredoxin-like_fold"/>
</dbReference>
<dbReference type="EMBL" id="LCDO01000006">
    <property type="protein sequence ID" value="KKS56752.1"/>
    <property type="molecule type" value="Genomic_DNA"/>
</dbReference>
<evidence type="ECO:0000259" key="7">
    <source>
        <dbReference type="PROSITE" id="PS51352"/>
    </source>
</evidence>
<evidence type="ECO:0000256" key="5">
    <source>
        <dbReference type="ARBA" id="ARBA00023284"/>
    </source>
</evidence>
<comment type="similarity">
    <text evidence="1">Belongs to the thioredoxin family. DsbA subfamily.</text>
</comment>
<proteinExistence type="inferred from homology"/>
<sequence>MQKNTKIGWTLIILIVATASLFYLSVRLNTPPPLEEILTRNQKNTNDATPAALSPSVTIADPQLGPSNAKITIVEFADFNCSHCVAVNDQIKAIAQKFPQDVKIVWKDFPFLPPLDITWQAHMASRCAGKQNKFWEYHDLIFANQNNLNAAQFISFAQKLNLDITSFETCLSNEETRPLVQKAYDEGKALGIEGTPFFYVNGKVFSGELNVAAIQELL</sequence>
<dbReference type="InterPro" id="IPR036249">
    <property type="entry name" value="Thioredoxin-like_sf"/>
</dbReference>
<gene>
    <name evidence="8" type="ORF">UV20_C0006G0035</name>
</gene>
<organism evidence="8 9">
    <name type="scientific">Candidatus Magasanikbacteria bacterium GW2011_GWA2_42_32</name>
    <dbReference type="NCBI Taxonomy" id="1619039"/>
    <lineage>
        <taxon>Bacteria</taxon>
        <taxon>Candidatus Magasanikiibacteriota</taxon>
    </lineage>
</organism>
<evidence type="ECO:0000256" key="4">
    <source>
        <dbReference type="ARBA" id="ARBA00023157"/>
    </source>
</evidence>
<evidence type="ECO:0000256" key="1">
    <source>
        <dbReference type="ARBA" id="ARBA00005791"/>
    </source>
</evidence>
<dbReference type="PANTHER" id="PTHR13887">
    <property type="entry name" value="GLUTATHIONE S-TRANSFERASE KAPPA"/>
    <property type="match status" value="1"/>
</dbReference>
<dbReference type="InterPro" id="IPR013766">
    <property type="entry name" value="Thioredoxin_domain"/>
</dbReference>
<evidence type="ECO:0000256" key="3">
    <source>
        <dbReference type="ARBA" id="ARBA00023002"/>
    </source>
</evidence>
<keyword evidence="5" id="KW-0676">Redox-active center</keyword>
<keyword evidence="6" id="KW-0812">Transmembrane</keyword>
<dbReference type="SUPFAM" id="SSF52833">
    <property type="entry name" value="Thioredoxin-like"/>
    <property type="match status" value="1"/>
</dbReference>
<dbReference type="Pfam" id="PF13462">
    <property type="entry name" value="Thioredoxin_4"/>
    <property type="match status" value="1"/>
</dbReference>
<feature type="transmembrane region" description="Helical" evidence="6">
    <location>
        <begin position="7"/>
        <end position="26"/>
    </location>
</feature>
<dbReference type="Gene3D" id="3.40.30.10">
    <property type="entry name" value="Glutaredoxin"/>
    <property type="match status" value="1"/>
</dbReference>
<keyword evidence="6" id="KW-1133">Transmembrane helix</keyword>
<keyword evidence="4" id="KW-1015">Disulfide bond</keyword>
<dbReference type="AlphaFoldDB" id="A0A0G1A6T7"/>
<keyword evidence="6" id="KW-0472">Membrane</keyword>
<dbReference type="GO" id="GO:0016491">
    <property type="term" value="F:oxidoreductase activity"/>
    <property type="evidence" value="ECO:0007669"/>
    <property type="project" value="UniProtKB-KW"/>
</dbReference>
<evidence type="ECO:0000313" key="9">
    <source>
        <dbReference type="Proteomes" id="UP000034837"/>
    </source>
</evidence>
<evidence type="ECO:0000256" key="6">
    <source>
        <dbReference type="SAM" id="Phobius"/>
    </source>
</evidence>